<proteinExistence type="predicted"/>
<comment type="caution">
    <text evidence="2">The sequence shown here is derived from an EMBL/GenBank/DDBJ whole genome shotgun (WGS) entry which is preliminary data.</text>
</comment>
<evidence type="ECO:0000313" key="2">
    <source>
        <dbReference type="EMBL" id="RKF07802.1"/>
    </source>
</evidence>
<dbReference type="Proteomes" id="UP000246132">
    <property type="component" value="Unassembled WGS sequence"/>
</dbReference>
<dbReference type="RefSeq" id="WP_120222683.1">
    <property type="nucleotide sequence ID" value="NZ_JASHJQ010000001.1"/>
</dbReference>
<dbReference type="Gene3D" id="3.40.630.30">
    <property type="match status" value="1"/>
</dbReference>
<reference evidence="2 3" key="1">
    <citation type="journal article" date="2018" name="Int. J. Syst. Bacteriol.">
        <title>Oceaniradius stylonemae gen. nov., sp. nov., isolated from a red alga, Stylonema cornu-cervi.</title>
        <authorList>
            <person name="Jeong S."/>
        </authorList>
    </citation>
    <scope>NUCLEOTIDE SEQUENCE [LARGE SCALE GENOMIC DNA]</scope>
    <source>
        <strain evidence="2 3">StC1</strain>
    </source>
</reference>
<evidence type="ECO:0000313" key="3">
    <source>
        <dbReference type="Proteomes" id="UP000246132"/>
    </source>
</evidence>
<dbReference type="InterPro" id="IPR016181">
    <property type="entry name" value="Acyl_CoA_acyltransferase"/>
</dbReference>
<evidence type="ECO:0000259" key="1">
    <source>
        <dbReference type="Pfam" id="PF21926"/>
    </source>
</evidence>
<gene>
    <name evidence="2" type="ORF">DEM25_008690</name>
</gene>
<accession>A0A3A8ABW5</accession>
<keyword evidence="3" id="KW-1185">Reference proteome</keyword>
<dbReference type="OrthoDB" id="9812697at2"/>
<sequence length="232" mass="26243">MADRLLSVMEAIEYRRITTPEDFEDVGALRLKAFNAKDVYERKFDSPLVEALDFEPDTYVFGLYHADQLVASMRLNMLSANTPPTPAMELFSETLSPLLAQGMVFVDPSRFAIDAEASKIQPALPLLTHRLSTMMTLHKRADYCLCAVKLEHEAYYRRVFGATRLAGPFEPEGMCVQAVLLGISRNNVDYIMSRNPLFHYTETEARLLFDRLEDALPPLCVRPTARYALNAA</sequence>
<organism evidence="2 3">
    <name type="scientific">Oceaniradius stylonematis</name>
    <dbReference type="NCBI Taxonomy" id="2184161"/>
    <lineage>
        <taxon>Bacteria</taxon>
        <taxon>Pseudomonadati</taxon>
        <taxon>Pseudomonadota</taxon>
        <taxon>Alphaproteobacteria</taxon>
        <taxon>Hyphomicrobiales</taxon>
        <taxon>Ahrensiaceae</taxon>
        <taxon>Oceaniradius</taxon>
    </lineage>
</organism>
<dbReference type="SUPFAM" id="SSF55729">
    <property type="entry name" value="Acyl-CoA N-acyltransferases (Nat)"/>
    <property type="match status" value="1"/>
</dbReference>
<name>A0A3A8ABW5_9HYPH</name>
<feature type="domain" description="N-acyl amino acid synthase FeeM catalytic core" evidence="1">
    <location>
        <begin position="26"/>
        <end position="183"/>
    </location>
</feature>
<dbReference type="Pfam" id="PF21926">
    <property type="entry name" value="FeeM"/>
    <property type="match status" value="1"/>
</dbReference>
<dbReference type="AlphaFoldDB" id="A0A3A8ABW5"/>
<dbReference type="EMBL" id="QFWV02000004">
    <property type="protein sequence ID" value="RKF07802.1"/>
    <property type="molecule type" value="Genomic_DNA"/>
</dbReference>
<protein>
    <recommendedName>
        <fullName evidence="1">N-acyl amino acid synthase FeeM catalytic core domain-containing protein</fullName>
    </recommendedName>
</protein>
<dbReference type="InterPro" id="IPR054597">
    <property type="entry name" value="FeeM_cat"/>
</dbReference>